<dbReference type="InterPro" id="IPR036380">
    <property type="entry name" value="Isochorismatase-like_sf"/>
</dbReference>
<dbReference type="SUPFAM" id="SSF52499">
    <property type="entry name" value="Isochorismatase-like hydrolases"/>
    <property type="match status" value="1"/>
</dbReference>
<gene>
    <name evidence="2" type="ORF">JAO78_013355</name>
</gene>
<dbReference type="Proteomes" id="UP000633814">
    <property type="component" value="Unassembled WGS sequence"/>
</dbReference>
<organism evidence="2 3">
    <name type="scientific">Alishewanella maricola</name>
    <dbReference type="NCBI Taxonomy" id="2795740"/>
    <lineage>
        <taxon>Bacteria</taxon>
        <taxon>Pseudomonadati</taxon>
        <taxon>Pseudomonadota</taxon>
        <taxon>Gammaproteobacteria</taxon>
        <taxon>Alteromonadales</taxon>
        <taxon>Alteromonadaceae</taxon>
        <taxon>Alishewanella</taxon>
    </lineage>
</organism>
<protein>
    <submittedName>
        <fullName evidence="2">Hydrolase</fullName>
    </submittedName>
</protein>
<dbReference type="EMBL" id="JAEINI020000010">
    <property type="protein sequence ID" value="MCB5227799.1"/>
    <property type="molecule type" value="Genomic_DNA"/>
</dbReference>
<keyword evidence="3" id="KW-1185">Reference proteome</keyword>
<proteinExistence type="predicted"/>
<dbReference type="Gene3D" id="3.40.50.850">
    <property type="entry name" value="Isochorismatase-like"/>
    <property type="match status" value="1"/>
</dbReference>
<dbReference type="RefSeq" id="WP_226751858.1">
    <property type="nucleotide sequence ID" value="NZ_JAEINI020000010.1"/>
</dbReference>
<comment type="caution">
    <text evidence="2">The sequence shown here is derived from an EMBL/GenBank/DDBJ whole genome shotgun (WGS) entry which is preliminary data.</text>
</comment>
<dbReference type="PANTHER" id="PTHR14119:SF3">
    <property type="entry name" value="ISOCHORISMATASE DOMAIN-CONTAINING PROTEIN 2"/>
    <property type="match status" value="1"/>
</dbReference>
<dbReference type="CDD" id="cd01012">
    <property type="entry name" value="YcaC_related"/>
    <property type="match status" value="1"/>
</dbReference>
<reference evidence="2 3" key="1">
    <citation type="submission" date="2021-10" db="EMBL/GenBank/DDBJ databases">
        <title>Alishewanella koreense sp. nov. isolated from seawater of southwestern coast in South Korea and the proposal for the reclassification of Rheinheimera perlucida and Rheinheimera tuosuensis as Arsukibacterium perlucida and Arsukibacterium tuosuensis.</title>
        <authorList>
            <person name="Kim K.H."/>
            <person name="Ruan W."/>
            <person name="Kim K.R."/>
            <person name="Baek J.H."/>
            <person name="Jeon C.O."/>
        </authorList>
    </citation>
    <scope>NUCLEOTIDE SEQUENCE [LARGE SCALE GENOMIC DNA]</scope>
    <source>
        <strain evidence="2 3">16-MA</strain>
    </source>
</reference>
<dbReference type="PANTHER" id="PTHR14119">
    <property type="entry name" value="HYDROLASE"/>
    <property type="match status" value="1"/>
</dbReference>
<accession>A0ABS8C638</accession>
<keyword evidence="2" id="KW-0378">Hydrolase</keyword>
<sequence length="181" mass="19615">MLLQVQQSQVLLIDIQSKLAPAIADQAQLSQAAAWVLQIASLCDVPVIATEQYPAGLGHTIPSLLELLPSGAVHEKIHFSAMREPEIVAAVAAQQRPQVVVLGTEAHVCVLQTVLDLLAAGYQVYLVSEAVGSRTPENKQLALSRMQQAGAVVISKEMLAFEWLERAGTELFRQISKGWIK</sequence>
<dbReference type="Pfam" id="PF00857">
    <property type="entry name" value="Isochorismatase"/>
    <property type="match status" value="1"/>
</dbReference>
<feature type="domain" description="Isochorismatase-like" evidence="1">
    <location>
        <begin position="10"/>
        <end position="157"/>
    </location>
</feature>
<dbReference type="InterPro" id="IPR000868">
    <property type="entry name" value="Isochorismatase-like_dom"/>
</dbReference>
<name>A0ABS8C638_9ALTE</name>
<evidence type="ECO:0000259" key="1">
    <source>
        <dbReference type="Pfam" id="PF00857"/>
    </source>
</evidence>
<dbReference type="InterPro" id="IPR050993">
    <property type="entry name" value="Isochorismatase_domain"/>
</dbReference>
<dbReference type="GO" id="GO:0016787">
    <property type="term" value="F:hydrolase activity"/>
    <property type="evidence" value="ECO:0007669"/>
    <property type="project" value="UniProtKB-KW"/>
</dbReference>
<evidence type="ECO:0000313" key="3">
    <source>
        <dbReference type="Proteomes" id="UP000633814"/>
    </source>
</evidence>
<evidence type="ECO:0000313" key="2">
    <source>
        <dbReference type="EMBL" id="MCB5227799.1"/>
    </source>
</evidence>